<gene>
    <name evidence="2" type="ORF">DDB_G0270926</name>
</gene>
<dbReference type="PhylomeDB" id="Q55DB3"/>
<keyword evidence="3" id="KW-1185">Reference proteome</keyword>
<comment type="caution">
    <text evidence="2">The sequence shown here is derived from an EMBL/GenBank/DDBJ whole genome shotgun (WGS) entry which is preliminary data.</text>
</comment>
<dbReference type="PANTHER" id="PTHR34411">
    <property type="entry name" value="DUF6748 DOMAIN-CONTAINING PROTEIN-RELATED"/>
    <property type="match status" value="1"/>
</dbReference>
<evidence type="ECO:0000313" key="2">
    <source>
        <dbReference type="EMBL" id="EAL72813.1"/>
    </source>
</evidence>
<dbReference type="AlphaFoldDB" id="Q55DB3"/>
<dbReference type="HOGENOM" id="CLU_938208_0_0_1"/>
<feature type="signal peptide" evidence="1">
    <location>
        <begin position="1"/>
        <end position="20"/>
    </location>
</feature>
<accession>Q55DB3</accession>
<dbReference type="Proteomes" id="UP000002195">
    <property type="component" value="Unassembled WGS sequence"/>
</dbReference>
<dbReference type="InterPro" id="IPR040405">
    <property type="entry name" value="DDB_G0275255-like"/>
</dbReference>
<dbReference type="GeneID" id="8617172"/>
<keyword evidence="1" id="KW-0732">Signal</keyword>
<dbReference type="InParanoid" id="Q55DB3"/>
<feature type="chain" id="PRO_5004250546" evidence="1">
    <location>
        <begin position="21"/>
        <end position="330"/>
    </location>
</feature>
<protein>
    <submittedName>
        <fullName evidence="2">Uncharacterized protein</fullName>
    </submittedName>
</protein>
<evidence type="ECO:0000313" key="3">
    <source>
        <dbReference type="Proteomes" id="UP000002195"/>
    </source>
</evidence>
<dbReference type="EMBL" id="AAFI02000005">
    <property type="protein sequence ID" value="EAL72813.1"/>
    <property type="molecule type" value="Genomic_DNA"/>
</dbReference>
<dbReference type="VEuPathDB" id="AmoebaDB:DDB_G0270926"/>
<dbReference type="RefSeq" id="XP_646218.1">
    <property type="nucleotide sequence ID" value="XM_641126.1"/>
</dbReference>
<dbReference type="KEGG" id="ddi:DDB_G0270926"/>
<sequence length="330" mass="37486">MKFIFLIILIISIFIIDINCLNKSISEKKYYFIKPNKDNLGNSINNSNSGYILNLINTQIDNTIQGEKTLISNVEIPKKSKLNLSIITDLKNNKLEGSSQEGQSFPTEFESKVIVSGEFKDEDSKDFIVSDIYHLMGLKDTNTANPKTIKVKEYYYFMSPSPLICNSMINCSNIIIDKVNSNEPFGFLEKFNEPYSKSMSLLDLNWFNSRLVTNDNNYNSIVKGYQYGSNELIISKVYINTLDPIDGCGTSSSSTSQQKQPKCRFGKIATYTRDLNRCPVFDKCVKKSPCHLGRPNCNQGYKLSSLPFGEKGCPKYYCDPEFLPITNKKF</sequence>
<proteinExistence type="predicted"/>
<organism evidence="2 3">
    <name type="scientific">Dictyostelium discoideum</name>
    <name type="common">Social amoeba</name>
    <dbReference type="NCBI Taxonomy" id="44689"/>
    <lineage>
        <taxon>Eukaryota</taxon>
        <taxon>Amoebozoa</taxon>
        <taxon>Evosea</taxon>
        <taxon>Eumycetozoa</taxon>
        <taxon>Dictyostelia</taxon>
        <taxon>Dictyosteliales</taxon>
        <taxon>Dictyosteliaceae</taxon>
        <taxon>Dictyostelium</taxon>
    </lineage>
</organism>
<evidence type="ECO:0000256" key="1">
    <source>
        <dbReference type="SAM" id="SignalP"/>
    </source>
</evidence>
<dbReference type="PANTHER" id="PTHR34411:SF4">
    <property type="entry name" value="DUF6748 DOMAIN-CONTAINING PROTEIN"/>
    <property type="match status" value="1"/>
</dbReference>
<dbReference type="dictyBase" id="DDB_G0270926"/>
<reference evidence="2 3" key="1">
    <citation type="journal article" date="2005" name="Nature">
        <title>The genome of the social amoeba Dictyostelium discoideum.</title>
        <authorList>
            <consortium name="The Dictyostelium discoideum Sequencing Consortium"/>
            <person name="Eichinger L."/>
            <person name="Pachebat J.A."/>
            <person name="Glockner G."/>
            <person name="Rajandream M.A."/>
            <person name="Sucgang R."/>
            <person name="Berriman M."/>
            <person name="Song J."/>
            <person name="Olsen R."/>
            <person name="Szafranski K."/>
            <person name="Xu Q."/>
            <person name="Tunggal B."/>
            <person name="Kummerfeld S."/>
            <person name="Madera M."/>
            <person name="Konfortov B.A."/>
            <person name="Rivero F."/>
            <person name="Bankier A.T."/>
            <person name="Lehmann R."/>
            <person name="Hamlin N."/>
            <person name="Davies R."/>
            <person name="Gaudet P."/>
            <person name="Fey P."/>
            <person name="Pilcher K."/>
            <person name="Chen G."/>
            <person name="Saunders D."/>
            <person name="Sodergren E."/>
            <person name="Davis P."/>
            <person name="Kerhornou A."/>
            <person name="Nie X."/>
            <person name="Hall N."/>
            <person name="Anjard C."/>
            <person name="Hemphill L."/>
            <person name="Bason N."/>
            <person name="Farbrother P."/>
            <person name="Desany B."/>
            <person name="Just E."/>
            <person name="Morio T."/>
            <person name="Rost R."/>
            <person name="Churcher C."/>
            <person name="Cooper J."/>
            <person name="Haydock S."/>
            <person name="van Driessche N."/>
            <person name="Cronin A."/>
            <person name="Goodhead I."/>
            <person name="Muzny D."/>
            <person name="Mourier T."/>
            <person name="Pain A."/>
            <person name="Lu M."/>
            <person name="Harper D."/>
            <person name="Lindsay R."/>
            <person name="Hauser H."/>
            <person name="James K."/>
            <person name="Quiles M."/>
            <person name="Madan Babu M."/>
            <person name="Saito T."/>
            <person name="Buchrieser C."/>
            <person name="Wardroper A."/>
            <person name="Felder M."/>
            <person name="Thangavelu M."/>
            <person name="Johnson D."/>
            <person name="Knights A."/>
            <person name="Loulseged H."/>
            <person name="Mungall K."/>
            <person name="Oliver K."/>
            <person name="Price C."/>
            <person name="Quail M.A."/>
            <person name="Urushihara H."/>
            <person name="Hernandez J."/>
            <person name="Rabbinowitsch E."/>
            <person name="Steffen D."/>
            <person name="Sanders M."/>
            <person name="Ma J."/>
            <person name="Kohara Y."/>
            <person name="Sharp S."/>
            <person name="Simmonds M."/>
            <person name="Spiegler S."/>
            <person name="Tivey A."/>
            <person name="Sugano S."/>
            <person name="White B."/>
            <person name="Walker D."/>
            <person name="Woodward J."/>
            <person name="Winckler T."/>
            <person name="Tanaka Y."/>
            <person name="Shaulsky G."/>
            <person name="Schleicher M."/>
            <person name="Weinstock G."/>
            <person name="Rosenthal A."/>
            <person name="Cox E.C."/>
            <person name="Chisholm R.L."/>
            <person name="Gibbs R."/>
            <person name="Loomis W.F."/>
            <person name="Platzer M."/>
            <person name="Kay R.R."/>
            <person name="Williams J."/>
            <person name="Dear P.H."/>
            <person name="Noegel A.A."/>
            <person name="Barrell B."/>
            <person name="Kuspa A."/>
        </authorList>
    </citation>
    <scope>NUCLEOTIDE SEQUENCE [LARGE SCALE GENOMIC DNA]</scope>
    <source>
        <strain evidence="2 3">AX4</strain>
    </source>
</reference>
<dbReference type="PaxDb" id="44689-DDB0216688"/>
<name>Q55DB3_DICDI</name>